<sequence>MASLYPGHVGAVQVGAYFLEQYYRILQQQPELVHQFYTDVSSMARFDGTATETATGMVQIDRLVMCLNFKGIEIKSAHSLESWNRGVLVMVSGYVQLKDYSVRRKFVQTFFLAPQEKGFFVLNDIFHLLEEEHVHQHPAAIVGHSNFETNLNVSSSVPETVSDYMLGEQVQAQDLVPPVHVEENDMVEKYSIPEVPQQLPQPDERIDDSPADDTASYPSGLDTTREPPPATPEEPVGEPTRQTYASILRAKSQSGQSIPHPTSLTKTTHVASEWAHSSQSTAQQPQPAMAPEKSNSEAVEEAPPVEDEGEARSVYVGNLPSSISASDLEQVFKNFGRLRSDGVSIRSRKESDVFYAFIEYEDAIGVQNALKASPIQLNGRLIHVEGRRPNSGASRGKRGRGRGGYPSEASRGRFTSRNFGRGSRQDSYDRDYNSRPRGNGYPQRVQERGS</sequence>
<dbReference type="InterPro" id="IPR018222">
    <property type="entry name" value="Nuclear_transport_factor_2_euk"/>
</dbReference>
<feature type="region of interest" description="Disordered" evidence="3">
    <location>
        <begin position="190"/>
        <end position="239"/>
    </location>
</feature>
<dbReference type="GO" id="GO:0003729">
    <property type="term" value="F:mRNA binding"/>
    <property type="evidence" value="ECO:0007669"/>
    <property type="project" value="TreeGrafter"/>
</dbReference>
<feature type="domain" description="NTF2" evidence="5">
    <location>
        <begin position="14"/>
        <end position="128"/>
    </location>
</feature>
<dbReference type="SUPFAM" id="SSF54427">
    <property type="entry name" value="NTF2-like"/>
    <property type="match status" value="1"/>
</dbReference>
<dbReference type="InterPro" id="IPR000504">
    <property type="entry name" value="RRM_dom"/>
</dbReference>
<keyword evidence="7" id="KW-1185">Reference proteome</keyword>
<protein>
    <recommendedName>
        <fullName evidence="8">G3BP-like protein</fullName>
    </recommendedName>
</protein>
<dbReference type="PANTHER" id="PTHR10693">
    <property type="entry name" value="RAS GTPASE-ACTIVATING PROTEIN-BINDING PROTEIN"/>
    <property type="match status" value="1"/>
</dbReference>
<dbReference type="Pfam" id="PF00076">
    <property type="entry name" value="RRM_1"/>
    <property type="match status" value="1"/>
</dbReference>
<organism evidence="6 7">
    <name type="scientific">Ensete ventricosum</name>
    <name type="common">Abyssinian banana</name>
    <name type="synonym">Musa ensete</name>
    <dbReference type="NCBI Taxonomy" id="4639"/>
    <lineage>
        <taxon>Eukaryota</taxon>
        <taxon>Viridiplantae</taxon>
        <taxon>Streptophyta</taxon>
        <taxon>Embryophyta</taxon>
        <taxon>Tracheophyta</taxon>
        <taxon>Spermatophyta</taxon>
        <taxon>Magnoliopsida</taxon>
        <taxon>Liliopsida</taxon>
        <taxon>Zingiberales</taxon>
        <taxon>Musaceae</taxon>
        <taxon>Ensete</taxon>
    </lineage>
</organism>
<dbReference type="InterPro" id="IPR039539">
    <property type="entry name" value="Ras_GTPase_bind_prot"/>
</dbReference>
<dbReference type="GO" id="GO:0005829">
    <property type="term" value="C:cytosol"/>
    <property type="evidence" value="ECO:0007669"/>
    <property type="project" value="TreeGrafter"/>
</dbReference>
<dbReference type="Pfam" id="PF02136">
    <property type="entry name" value="NTF2"/>
    <property type="match status" value="1"/>
</dbReference>
<feature type="compositionally biased region" description="Polar residues" evidence="3">
    <location>
        <begin position="251"/>
        <end position="270"/>
    </location>
</feature>
<evidence type="ECO:0000259" key="5">
    <source>
        <dbReference type="PROSITE" id="PS50177"/>
    </source>
</evidence>
<dbReference type="InterPro" id="IPR032710">
    <property type="entry name" value="NTF2-like_dom_sf"/>
</dbReference>
<evidence type="ECO:0000256" key="2">
    <source>
        <dbReference type="PROSITE-ProRule" id="PRU00176"/>
    </source>
</evidence>
<evidence type="ECO:0008006" key="8">
    <source>
        <dbReference type="Google" id="ProtNLM"/>
    </source>
</evidence>
<dbReference type="FunFam" id="3.10.450.50:FF:000003">
    <property type="entry name" value="Nuclear transport factor 2 family protein"/>
    <property type="match status" value="1"/>
</dbReference>
<dbReference type="PROSITE" id="PS50102">
    <property type="entry name" value="RRM"/>
    <property type="match status" value="1"/>
</dbReference>
<dbReference type="SMART" id="SM00360">
    <property type="entry name" value="RRM"/>
    <property type="match status" value="1"/>
</dbReference>
<name>A0AAV8PX15_ENSVE</name>
<feature type="domain" description="RRM" evidence="4">
    <location>
        <begin position="312"/>
        <end position="396"/>
    </location>
</feature>
<dbReference type="CDD" id="cd00780">
    <property type="entry name" value="NTF2"/>
    <property type="match status" value="1"/>
</dbReference>
<evidence type="ECO:0000313" key="7">
    <source>
        <dbReference type="Proteomes" id="UP001222027"/>
    </source>
</evidence>
<dbReference type="SUPFAM" id="SSF54928">
    <property type="entry name" value="RNA-binding domain, RBD"/>
    <property type="match status" value="1"/>
</dbReference>
<feature type="region of interest" description="Disordered" evidence="3">
    <location>
        <begin position="251"/>
        <end position="312"/>
    </location>
</feature>
<dbReference type="EMBL" id="JAQQAF010000008">
    <property type="protein sequence ID" value="KAJ8465382.1"/>
    <property type="molecule type" value="Genomic_DNA"/>
</dbReference>
<accession>A0AAV8PX15</accession>
<dbReference type="InterPro" id="IPR012677">
    <property type="entry name" value="Nucleotide-bd_a/b_plait_sf"/>
</dbReference>
<evidence type="ECO:0000313" key="6">
    <source>
        <dbReference type="EMBL" id="KAJ8465382.1"/>
    </source>
</evidence>
<feature type="compositionally biased region" description="Acidic residues" evidence="3">
    <location>
        <begin position="298"/>
        <end position="309"/>
    </location>
</feature>
<keyword evidence="1 2" id="KW-0694">RNA-binding</keyword>
<dbReference type="AlphaFoldDB" id="A0AAV8PX15"/>
<feature type="compositionally biased region" description="Low complexity" evidence="3">
    <location>
        <begin position="277"/>
        <end position="291"/>
    </location>
</feature>
<dbReference type="Gene3D" id="3.10.450.50">
    <property type="match status" value="1"/>
</dbReference>
<feature type="region of interest" description="Disordered" evidence="3">
    <location>
        <begin position="386"/>
        <end position="450"/>
    </location>
</feature>
<comment type="caution">
    <text evidence="6">The sequence shown here is derived from an EMBL/GenBank/DDBJ whole genome shotgun (WGS) entry which is preliminary data.</text>
</comment>
<dbReference type="PANTHER" id="PTHR10693:SF58">
    <property type="entry name" value="OS02G0131700 PROTEIN"/>
    <property type="match status" value="1"/>
</dbReference>
<feature type="compositionally biased region" description="Basic and acidic residues" evidence="3">
    <location>
        <begin position="423"/>
        <end position="434"/>
    </location>
</feature>
<gene>
    <name evidence="6" type="ORF">OPV22_027934</name>
</gene>
<dbReference type="InterPro" id="IPR002075">
    <property type="entry name" value="NTF2_dom"/>
</dbReference>
<evidence type="ECO:0000256" key="1">
    <source>
        <dbReference type="ARBA" id="ARBA00022884"/>
    </source>
</evidence>
<evidence type="ECO:0000259" key="4">
    <source>
        <dbReference type="PROSITE" id="PS50102"/>
    </source>
</evidence>
<evidence type="ECO:0000256" key="3">
    <source>
        <dbReference type="SAM" id="MobiDB-lite"/>
    </source>
</evidence>
<dbReference type="InterPro" id="IPR035979">
    <property type="entry name" value="RBD_domain_sf"/>
</dbReference>
<dbReference type="PROSITE" id="PS50177">
    <property type="entry name" value="NTF2_DOMAIN"/>
    <property type="match status" value="1"/>
</dbReference>
<dbReference type="Gene3D" id="3.30.70.330">
    <property type="match status" value="1"/>
</dbReference>
<dbReference type="Proteomes" id="UP001222027">
    <property type="component" value="Unassembled WGS sequence"/>
</dbReference>
<proteinExistence type="predicted"/>
<dbReference type="GO" id="GO:1990904">
    <property type="term" value="C:ribonucleoprotein complex"/>
    <property type="evidence" value="ECO:0007669"/>
    <property type="project" value="TreeGrafter"/>
</dbReference>
<dbReference type="CDD" id="cd00590">
    <property type="entry name" value="RRM_SF"/>
    <property type="match status" value="1"/>
</dbReference>
<reference evidence="6 7" key="1">
    <citation type="submission" date="2022-12" db="EMBL/GenBank/DDBJ databases">
        <title>Chromosome-scale assembly of the Ensete ventricosum genome.</title>
        <authorList>
            <person name="Dussert Y."/>
            <person name="Stocks J."/>
            <person name="Wendawek A."/>
            <person name="Woldeyes F."/>
            <person name="Nichols R.A."/>
            <person name="Borrell J.S."/>
        </authorList>
    </citation>
    <scope>NUCLEOTIDE SEQUENCE [LARGE SCALE GENOMIC DNA]</scope>
    <source>
        <strain evidence="7">cv. Maze</strain>
        <tissue evidence="6">Seeds</tissue>
    </source>
</reference>